<dbReference type="Proteomes" id="UP000321947">
    <property type="component" value="Unassembled WGS sequence"/>
</dbReference>
<gene>
    <name evidence="2" type="ORF">E5676_scaffold1371G00190</name>
    <name evidence="1" type="ORF">E6C27_scaffold578G00330</name>
</gene>
<comment type="caution">
    <text evidence="1">The sequence shown here is derived from an EMBL/GenBank/DDBJ whole genome shotgun (WGS) entry which is preliminary data.</text>
</comment>
<dbReference type="AlphaFoldDB" id="A0A5A7UEC7"/>
<name>A0A5A7UEC7_CUCMM</name>
<protein>
    <submittedName>
        <fullName evidence="1">Retrotransposon protein</fullName>
    </submittedName>
</protein>
<dbReference type="EMBL" id="SSTE01011117">
    <property type="protein sequence ID" value="KAA0052065.1"/>
    <property type="molecule type" value="Genomic_DNA"/>
</dbReference>
<evidence type="ECO:0000313" key="4">
    <source>
        <dbReference type="Proteomes" id="UP000321947"/>
    </source>
</evidence>
<proteinExistence type="predicted"/>
<evidence type="ECO:0000313" key="1">
    <source>
        <dbReference type="EMBL" id="KAA0052065.1"/>
    </source>
</evidence>
<organism evidence="1 3">
    <name type="scientific">Cucumis melo var. makuwa</name>
    <name type="common">Oriental melon</name>
    <dbReference type="NCBI Taxonomy" id="1194695"/>
    <lineage>
        <taxon>Eukaryota</taxon>
        <taxon>Viridiplantae</taxon>
        <taxon>Streptophyta</taxon>
        <taxon>Embryophyta</taxon>
        <taxon>Tracheophyta</taxon>
        <taxon>Spermatophyta</taxon>
        <taxon>Magnoliopsida</taxon>
        <taxon>eudicotyledons</taxon>
        <taxon>Gunneridae</taxon>
        <taxon>Pentapetalae</taxon>
        <taxon>rosids</taxon>
        <taxon>fabids</taxon>
        <taxon>Cucurbitales</taxon>
        <taxon>Cucurbitaceae</taxon>
        <taxon>Benincaseae</taxon>
        <taxon>Cucumis</taxon>
    </lineage>
</organism>
<evidence type="ECO:0000313" key="2">
    <source>
        <dbReference type="EMBL" id="TYK00680.1"/>
    </source>
</evidence>
<reference evidence="3 4" key="1">
    <citation type="submission" date="2019-08" db="EMBL/GenBank/DDBJ databases">
        <title>Draft genome sequences of two oriental melons (Cucumis melo L. var makuwa).</title>
        <authorList>
            <person name="Kwon S.-Y."/>
        </authorList>
    </citation>
    <scope>NUCLEOTIDE SEQUENCE [LARGE SCALE GENOMIC DNA]</scope>
    <source>
        <strain evidence="4">cv. Chang Bougi</strain>
        <strain evidence="3">cv. SW 3</strain>
        <tissue evidence="1">Leaf</tissue>
    </source>
</reference>
<sequence>MTNCDDIDDMDEGDCVYPMTTAAEDIQYIETTNEWSQCMATSSCTPKHVWTKKEEGIMSMGGWKSENVAFCNEGLLNKPFSYYDELVYVFGRDRAMGRFTETFADVESNEPDEYEGFDMSDGKDEFLSVTIVEWLARALANDNHVRQEFFRIVREMSKLTSLDRALLQRHLLSRMDDMWDLVQMPDDERESFCRVLLRDISR</sequence>
<accession>A0A5A7UEC7</accession>
<dbReference type="EMBL" id="SSTD01016690">
    <property type="protein sequence ID" value="TYK00680.1"/>
    <property type="molecule type" value="Genomic_DNA"/>
</dbReference>
<dbReference type="Proteomes" id="UP000321393">
    <property type="component" value="Unassembled WGS sequence"/>
</dbReference>
<evidence type="ECO:0000313" key="3">
    <source>
        <dbReference type="Proteomes" id="UP000321393"/>
    </source>
</evidence>